<organism evidence="9 10">
    <name type="scientific">Candida maltosa (strain Xu316)</name>
    <name type="common">Yeast</name>
    <dbReference type="NCBI Taxonomy" id="1245528"/>
    <lineage>
        <taxon>Eukaryota</taxon>
        <taxon>Fungi</taxon>
        <taxon>Dikarya</taxon>
        <taxon>Ascomycota</taxon>
        <taxon>Saccharomycotina</taxon>
        <taxon>Pichiomycetes</taxon>
        <taxon>Debaryomycetaceae</taxon>
        <taxon>Candida/Lodderomyces clade</taxon>
        <taxon>Candida</taxon>
    </lineage>
</organism>
<dbReference type="AlphaFoldDB" id="M3JUA7"/>
<evidence type="ECO:0000256" key="7">
    <source>
        <dbReference type="PIRNR" id="PIRNR031057"/>
    </source>
</evidence>
<dbReference type="PANTHER" id="PTHR13622">
    <property type="entry name" value="THIAMIN PYROPHOSPHOKINASE"/>
    <property type="match status" value="1"/>
</dbReference>
<evidence type="ECO:0000256" key="1">
    <source>
        <dbReference type="ARBA" id="ARBA00005078"/>
    </source>
</evidence>
<dbReference type="HOGENOM" id="CLU_044237_0_0_1"/>
<dbReference type="NCBIfam" id="TIGR01378">
    <property type="entry name" value="thi_PPkinase"/>
    <property type="match status" value="1"/>
</dbReference>
<dbReference type="EC" id="2.7.6.2" evidence="7"/>
<dbReference type="SUPFAM" id="SSF63999">
    <property type="entry name" value="Thiamin pyrophosphokinase, catalytic domain"/>
    <property type="match status" value="1"/>
</dbReference>
<comment type="similarity">
    <text evidence="2 7">Belongs to the thiamine pyrophosphokinase family.</text>
</comment>
<protein>
    <recommendedName>
        <fullName evidence="7">Thiamine pyrophosphokinase</fullName>
        <ecNumber evidence="7">2.7.6.2</ecNumber>
    </recommendedName>
</protein>
<dbReference type="InterPro" id="IPR016966">
    <property type="entry name" value="Thiamin_pyrophosphokinase_euk"/>
</dbReference>
<dbReference type="Gene3D" id="3.40.50.10240">
    <property type="entry name" value="Thiamin pyrophosphokinase, catalytic domain"/>
    <property type="match status" value="1"/>
</dbReference>
<dbReference type="Gene3D" id="2.60.120.320">
    <property type="entry name" value="Thiamin pyrophosphokinase, thiamin-binding domain"/>
    <property type="match status" value="1"/>
</dbReference>
<evidence type="ECO:0000256" key="2">
    <source>
        <dbReference type="ARBA" id="ARBA00006785"/>
    </source>
</evidence>
<dbReference type="Proteomes" id="UP000011777">
    <property type="component" value="Unassembled WGS sequence"/>
</dbReference>
<dbReference type="Pfam" id="PF04265">
    <property type="entry name" value="TPK_B1_binding"/>
    <property type="match status" value="1"/>
</dbReference>
<dbReference type="GO" id="GO:0030975">
    <property type="term" value="F:thiamine binding"/>
    <property type="evidence" value="ECO:0007669"/>
    <property type="project" value="UniProtKB-UniRule"/>
</dbReference>
<evidence type="ECO:0000313" key="9">
    <source>
        <dbReference type="EMBL" id="EMG46455.1"/>
    </source>
</evidence>
<dbReference type="GO" id="GO:0009229">
    <property type="term" value="P:thiamine diphosphate biosynthetic process"/>
    <property type="evidence" value="ECO:0007669"/>
    <property type="project" value="UniProtKB-UniRule"/>
</dbReference>
<keyword evidence="10" id="KW-1185">Reference proteome</keyword>
<evidence type="ECO:0000256" key="4">
    <source>
        <dbReference type="ARBA" id="ARBA00022741"/>
    </source>
</evidence>
<sequence>MSRSEKLKEQVIEQPNTLKIEPPKSPHHHIQPFIHLSHTANPIKNNVLLILNQKITIDLISFFQKTDISICADGGANRLYEYFNNDEQLRAQYIPDYIVGDFDSLRPEVRSYYESKGSRVIHQAEQYSNDFMKCIYCIQLHYYLRDEDKTWPEDINEENGIAQLWESLPGDKHKEVKIYVLNAVGGRFDQSIQSINQLYILNESTPNLSLFFITASDVIFLLKRGKNYVTYDDRFLFSKSGFPSCGMLPLSNKPIILSSYGLKYDVREWTSKMMGYVSSSNSISGEDGFIVECSDDIVMNIEIDV</sequence>
<gene>
    <name evidence="9" type="ORF">G210_3302</name>
</gene>
<dbReference type="Pfam" id="PF04263">
    <property type="entry name" value="TPK_catalytic"/>
    <property type="match status" value="1"/>
</dbReference>
<dbReference type="OMA" id="TDMCKAL"/>
<dbReference type="STRING" id="1245528.M3JUA7"/>
<dbReference type="CDD" id="cd07995">
    <property type="entry name" value="TPK"/>
    <property type="match status" value="1"/>
</dbReference>
<dbReference type="UniPathway" id="UPA00060">
    <property type="reaction ID" value="UER00597"/>
</dbReference>
<dbReference type="InterPro" id="IPR036371">
    <property type="entry name" value="TPK_B1-bd_sf"/>
</dbReference>
<keyword evidence="5 7" id="KW-0418">Kinase</keyword>
<comment type="pathway">
    <text evidence="1 7">Cofactor biosynthesis; thiamine diphosphate biosynthesis; thiamine diphosphate from thiamine: step 1/1.</text>
</comment>
<keyword evidence="4 7" id="KW-0547">Nucleotide-binding</keyword>
<dbReference type="eggNOG" id="KOG3153">
    <property type="taxonomic scope" value="Eukaryota"/>
</dbReference>
<dbReference type="GO" id="GO:0005524">
    <property type="term" value="F:ATP binding"/>
    <property type="evidence" value="ECO:0007669"/>
    <property type="project" value="UniProtKB-UniRule"/>
</dbReference>
<accession>M3JUA7</accession>
<dbReference type="EMBL" id="AOGT01002004">
    <property type="protein sequence ID" value="EMG46455.1"/>
    <property type="molecule type" value="Genomic_DNA"/>
</dbReference>
<comment type="catalytic activity">
    <reaction evidence="7">
        <text>thiamine + ATP = thiamine diphosphate + AMP + H(+)</text>
        <dbReference type="Rhea" id="RHEA:11576"/>
        <dbReference type="ChEBI" id="CHEBI:15378"/>
        <dbReference type="ChEBI" id="CHEBI:18385"/>
        <dbReference type="ChEBI" id="CHEBI:30616"/>
        <dbReference type="ChEBI" id="CHEBI:58937"/>
        <dbReference type="ChEBI" id="CHEBI:456215"/>
    </reaction>
</comment>
<evidence type="ECO:0000256" key="3">
    <source>
        <dbReference type="ARBA" id="ARBA00022679"/>
    </source>
</evidence>
<dbReference type="SUPFAM" id="SSF63862">
    <property type="entry name" value="Thiamin pyrophosphokinase, substrate-binding domain"/>
    <property type="match status" value="1"/>
</dbReference>
<dbReference type="GO" id="GO:0004788">
    <property type="term" value="F:thiamine diphosphokinase activity"/>
    <property type="evidence" value="ECO:0007669"/>
    <property type="project" value="UniProtKB-UniRule"/>
</dbReference>
<dbReference type="PANTHER" id="PTHR13622:SF8">
    <property type="entry name" value="THIAMIN PYROPHOSPHOKINASE 1"/>
    <property type="match status" value="1"/>
</dbReference>
<evidence type="ECO:0000313" key="10">
    <source>
        <dbReference type="Proteomes" id="UP000011777"/>
    </source>
</evidence>
<dbReference type="InterPro" id="IPR006282">
    <property type="entry name" value="Thi_PPkinase"/>
</dbReference>
<evidence type="ECO:0000256" key="6">
    <source>
        <dbReference type="ARBA" id="ARBA00022840"/>
    </source>
</evidence>
<evidence type="ECO:0000256" key="5">
    <source>
        <dbReference type="ARBA" id="ARBA00022777"/>
    </source>
</evidence>
<evidence type="ECO:0000259" key="8">
    <source>
        <dbReference type="SMART" id="SM00983"/>
    </source>
</evidence>
<reference evidence="9 10" key="1">
    <citation type="submission" date="2013-02" db="EMBL/GenBank/DDBJ databases">
        <title>Genome sequence of Candida maltosa Xu316, a potential industrial strain for xylitol and ethanol production.</title>
        <authorList>
            <person name="Yu J."/>
            <person name="Wang Q."/>
            <person name="Geng X."/>
            <person name="Bao W."/>
            <person name="He P."/>
            <person name="Cai J."/>
        </authorList>
    </citation>
    <scope>NUCLEOTIDE SEQUENCE [LARGE SCALE GENOMIC DNA]</scope>
    <source>
        <strain evidence="10">Xu316</strain>
    </source>
</reference>
<dbReference type="InterPro" id="IPR036759">
    <property type="entry name" value="TPK_catalytic_sf"/>
</dbReference>
<dbReference type="InterPro" id="IPR007371">
    <property type="entry name" value="TPK_catalytic"/>
</dbReference>
<dbReference type="GO" id="GO:0016301">
    <property type="term" value="F:kinase activity"/>
    <property type="evidence" value="ECO:0007669"/>
    <property type="project" value="UniProtKB-UniRule"/>
</dbReference>
<dbReference type="OrthoDB" id="25149at2759"/>
<feature type="domain" description="Thiamin pyrophosphokinase thiamin-binding" evidence="8">
    <location>
        <begin position="225"/>
        <end position="299"/>
    </location>
</feature>
<comment type="caution">
    <text evidence="9">The sequence shown here is derived from an EMBL/GenBank/DDBJ whole genome shotgun (WGS) entry which is preliminary data.</text>
</comment>
<dbReference type="InterPro" id="IPR007373">
    <property type="entry name" value="Thiamin_PyroPKinase_B1-bd"/>
</dbReference>
<keyword evidence="6 7" id="KW-0067">ATP-binding</keyword>
<keyword evidence="3 7" id="KW-0808">Transferase</keyword>
<dbReference type="SMART" id="SM00983">
    <property type="entry name" value="TPK_B1_binding"/>
    <property type="match status" value="1"/>
</dbReference>
<proteinExistence type="inferred from homology"/>
<name>M3JUA7_CANMX</name>
<dbReference type="PIRSF" id="PIRSF031057">
    <property type="entry name" value="Thiamin_pyrophosphokinase"/>
    <property type="match status" value="1"/>
</dbReference>
<dbReference type="GO" id="GO:0006772">
    <property type="term" value="P:thiamine metabolic process"/>
    <property type="evidence" value="ECO:0007669"/>
    <property type="project" value="InterPro"/>
</dbReference>